<dbReference type="EMBL" id="CP046401">
    <property type="protein sequence ID" value="QGY44799.1"/>
    <property type="molecule type" value="Genomic_DNA"/>
</dbReference>
<sequence length="342" mass="39877">MNKLMKDIVKKYLEGKANTREQAMLLEWLRYEKNQSVFQTYKLDWKKNLDDSWFPEEGIESWNEIQAALLEKSFKRWRKSQKKQMFFRYAAIFFFAVAMSNLVWFFVSGSDSKEAHVYYSNVIAENGHISKVVLPDGSLVWLNSGSQIRYDNFFGAENRNLILTGEAYFEANKNERVPMVVSCGDLKVKVLGTKFNVASYPANNTVDVVLERGVVELLSDKSESFSYTMQPGERAQFESENRKLKVSEVNTSKFTSWKNGIINIYNQSLSEVIKRLETRYNQEFAFDENISGFHYTFTIKNEPLSEIIQLMEKITPVKAVQKEDIIVFHLDKNKNRDVLRDK</sequence>
<keyword evidence="1" id="KW-0472">Membrane</keyword>
<protein>
    <submittedName>
        <fullName evidence="4">DUF4974 domain-containing protein</fullName>
    </submittedName>
</protein>
<feature type="domain" description="FecR protein" evidence="2">
    <location>
        <begin position="124"/>
        <end position="215"/>
    </location>
</feature>
<dbReference type="AlphaFoldDB" id="A0A6I6JU55"/>
<dbReference type="InterPro" id="IPR012373">
    <property type="entry name" value="Ferrdict_sens_TM"/>
</dbReference>
<accession>A0A6I6JU55</accession>
<dbReference type="Gene3D" id="2.60.120.1440">
    <property type="match status" value="1"/>
</dbReference>
<evidence type="ECO:0000313" key="4">
    <source>
        <dbReference type="EMBL" id="QGY44799.1"/>
    </source>
</evidence>
<proteinExistence type="predicted"/>
<reference evidence="4 5" key="1">
    <citation type="submission" date="2019-11" db="EMBL/GenBank/DDBJ databases">
        <authorList>
            <person name="Zheng R.K."/>
            <person name="Sun C.M."/>
        </authorList>
    </citation>
    <scope>NUCLEOTIDE SEQUENCE [LARGE SCALE GENOMIC DNA]</scope>
    <source>
        <strain evidence="4 5">WC007</strain>
    </source>
</reference>
<name>A0A6I6JU55_9BACT</name>
<dbReference type="GO" id="GO:0016989">
    <property type="term" value="F:sigma factor antagonist activity"/>
    <property type="evidence" value="ECO:0007669"/>
    <property type="project" value="TreeGrafter"/>
</dbReference>
<dbReference type="PANTHER" id="PTHR30273">
    <property type="entry name" value="PERIPLASMIC SIGNAL SENSOR AND SIGMA FACTOR ACTIVATOR FECR-RELATED"/>
    <property type="match status" value="1"/>
</dbReference>
<dbReference type="Pfam" id="PF04773">
    <property type="entry name" value="FecR"/>
    <property type="match status" value="1"/>
</dbReference>
<feature type="domain" description="Protein FecR C-terminal" evidence="3">
    <location>
        <begin position="264"/>
        <end position="326"/>
    </location>
</feature>
<dbReference type="PIRSF" id="PIRSF018266">
    <property type="entry name" value="FecR"/>
    <property type="match status" value="1"/>
</dbReference>
<dbReference type="Pfam" id="PF16344">
    <property type="entry name" value="FecR_C"/>
    <property type="match status" value="1"/>
</dbReference>
<dbReference type="InterPro" id="IPR032508">
    <property type="entry name" value="FecR_C"/>
</dbReference>
<dbReference type="InterPro" id="IPR006860">
    <property type="entry name" value="FecR"/>
</dbReference>
<keyword evidence="1" id="KW-0812">Transmembrane</keyword>
<organism evidence="4 5">
    <name type="scientific">Maribellus comscasis</name>
    <dbReference type="NCBI Taxonomy" id="2681766"/>
    <lineage>
        <taxon>Bacteria</taxon>
        <taxon>Pseudomonadati</taxon>
        <taxon>Bacteroidota</taxon>
        <taxon>Bacteroidia</taxon>
        <taxon>Marinilabiliales</taxon>
        <taxon>Prolixibacteraceae</taxon>
        <taxon>Maribellus</taxon>
    </lineage>
</organism>
<dbReference type="PANTHER" id="PTHR30273:SF2">
    <property type="entry name" value="PROTEIN FECR"/>
    <property type="match status" value="1"/>
</dbReference>
<keyword evidence="1" id="KW-1133">Transmembrane helix</keyword>
<evidence type="ECO:0000256" key="1">
    <source>
        <dbReference type="SAM" id="Phobius"/>
    </source>
</evidence>
<evidence type="ECO:0000259" key="3">
    <source>
        <dbReference type="Pfam" id="PF16344"/>
    </source>
</evidence>
<gene>
    <name evidence="4" type="ORF">GM418_14310</name>
</gene>
<feature type="transmembrane region" description="Helical" evidence="1">
    <location>
        <begin position="86"/>
        <end position="107"/>
    </location>
</feature>
<dbReference type="KEGG" id="mcos:GM418_14310"/>
<dbReference type="Gene3D" id="3.55.50.30">
    <property type="match status" value="1"/>
</dbReference>
<evidence type="ECO:0000313" key="5">
    <source>
        <dbReference type="Proteomes" id="UP000428260"/>
    </source>
</evidence>
<keyword evidence="5" id="KW-1185">Reference proteome</keyword>
<dbReference type="Proteomes" id="UP000428260">
    <property type="component" value="Chromosome"/>
</dbReference>
<evidence type="ECO:0000259" key="2">
    <source>
        <dbReference type="Pfam" id="PF04773"/>
    </source>
</evidence>